<evidence type="ECO:0000259" key="5">
    <source>
        <dbReference type="PROSITE" id="PS50280"/>
    </source>
</evidence>
<dbReference type="Proteomes" id="UP001150062">
    <property type="component" value="Unassembled WGS sequence"/>
</dbReference>
<proteinExistence type="predicted"/>
<dbReference type="SUPFAM" id="SSF48452">
    <property type="entry name" value="TPR-like"/>
    <property type="match status" value="1"/>
</dbReference>
<comment type="caution">
    <text evidence="6">The sequence shown here is derived from an EMBL/GenBank/DDBJ whole genome shotgun (WGS) entry which is preliminary data.</text>
</comment>
<sequence>MLPTQQNLLEILNSNGLKLYKERKYNESIDCFEQALSFKEINSNQEMFGTLHYHLGCVFQKMNKLEKAKNQFLSSYQIRKLFNKPLLTSQTEKKILKCQRLLKEQTQKERERENGNEKKQKQKPKQKKKEQEKEKENENEKKQKTETQKLKNFFCKEIKYIINASPDSIVRFDLNKIKNNQQIYGLGTHELNNCLAIIILDQKGKISLINKSPKLNWEFVLEEMKWFSSQTNELQIYVISQDLLQRNTNRKMNAKEEAIQKLKKAHLKESKRALKNYKVIYQKTASGSICIDQKNNIFIPNEKESQNLVHLIDPFFQFNYYVNNLNRIINNQQEINIKPNLEFNEMKWTLNKNPISENCQKVLDCTRLEMEFFKNKNLKIHNNKEIKIILKKKLMEYLKMPPNEENSYFKKIIIMKDNTQINQKEKENENGIEIEIEKKNEQVKENEMEKKRENESEEEEEKEKENENEEKKEKENENEIEKKKEKKIEKEKEGEKNDEEETEKEMTINSGLLKIVIDSIYQIKKYLLKDKIKLIENQSLIILNKIVPIFHAKLNQNYYASCYSNIIDELSINLLNNKFVENNFQNINIQILDNSNFRKTIYCLIIPNINITQKIKGDEIGNGDKIINLYQKIFPSFYNKLNQNIINDKKKKNIINKNKYFQKVWFAEKIPILGGKPKLIPISEFEKKVSENFKLIYKPIFPKKVLNHCQKHALKNLPNPTNDFRSQFEAHLKNPGLDRFLVCKMGTNLGYGVFARKEIPLGSILSIYSGILTYKAKSFEYGFDIDTYTGKSDFSFSGENVGSISRFFQHLPQKYSGFIDTFKDYFAEVEKKDKNRNKNKSRNQNQNQNEDENEDTIKSNIKTFLFFNGYHSPVEQERIINSFYQDIKSGRSDEFIKGNKQYNRTKSKYFELKFFLEDLIHKYSFDKSDVQTCNIGISSIVYENKPYLIMISSKTIKKNEQIGYSYGLSYWTTKKIMPDIFYVNGKTIPRKLYKYKNLSIFAKLPILGKIEKRAYLYSKTQYAKDCLLKKPIQIAEIDHPVSLFKLRKRMVKYNVLPDYHGNLPHINHPFYRQVCDLFPKDIQIDMFYSKPFNLKYHVFHQDFIDGEKKKNIFDKKKGREEKTGKGGRKRTEGEEGDDFDFDFSKVDELDLVFRCKTLERWAQLNTLISSSFLRSFCNFFLFSKEILINNVIANNPSILLFSRMLSLSGKEIASQCFTKKFKKENLPQVPEETDCIMKKDGHYMIVPSTNVDFEFY</sequence>
<feature type="compositionally biased region" description="Basic and acidic residues" evidence="4">
    <location>
        <begin position="439"/>
        <end position="454"/>
    </location>
</feature>
<evidence type="ECO:0000256" key="3">
    <source>
        <dbReference type="ARBA" id="ARBA00004656"/>
    </source>
</evidence>
<evidence type="ECO:0000256" key="2">
    <source>
        <dbReference type="ARBA" id="ARBA00004177"/>
    </source>
</evidence>
<protein>
    <submittedName>
        <fullName evidence="6">Ensconsin</fullName>
    </submittedName>
</protein>
<keyword evidence="7" id="KW-1185">Reference proteome</keyword>
<evidence type="ECO:0000313" key="6">
    <source>
        <dbReference type="EMBL" id="KAJ6239931.1"/>
    </source>
</evidence>
<feature type="domain" description="SET" evidence="5">
    <location>
        <begin position="735"/>
        <end position="967"/>
    </location>
</feature>
<name>A0ABQ8Y540_9EUKA</name>
<evidence type="ECO:0000256" key="4">
    <source>
        <dbReference type="SAM" id="MobiDB-lite"/>
    </source>
</evidence>
<comment type="subcellular location">
    <subcellularLocation>
        <location evidence="1">Endomembrane system</location>
        <topology evidence="1">Multi-pass membrane protein</topology>
    </subcellularLocation>
    <subcellularLocation>
        <location evidence="2">Endosome</location>
    </subcellularLocation>
    <subcellularLocation>
        <location evidence="3">Lysosome membrane</location>
    </subcellularLocation>
</comment>
<dbReference type="EMBL" id="JAOAOG010000216">
    <property type="protein sequence ID" value="KAJ6239931.1"/>
    <property type="molecule type" value="Genomic_DNA"/>
</dbReference>
<feature type="region of interest" description="Disordered" evidence="4">
    <location>
        <begin position="1115"/>
        <end position="1134"/>
    </location>
</feature>
<dbReference type="InterPro" id="IPR001214">
    <property type="entry name" value="SET_dom"/>
</dbReference>
<reference evidence="6" key="1">
    <citation type="submission" date="2022-08" db="EMBL/GenBank/DDBJ databases">
        <title>Novel sulfate-reducing endosymbionts in the free-living metamonad Anaeramoeba.</title>
        <authorList>
            <person name="Jerlstrom-Hultqvist J."/>
            <person name="Cepicka I."/>
            <person name="Gallot-Lavallee L."/>
            <person name="Salas-Leiva D."/>
            <person name="Curtis B.A."/>
            <person name="Zahonova K."/>
            <person name="Pipaliya S."/>
            <person name="Dacks J."/>
            <person name="Roger A.J."/>
        </authorList>
    </citation>
    <scope>NUCLEOTIDE SEQUENCE</scope>
    <source>
        <strain evidence="6">Schooner1</strain>
    </source>
</reference>
<feature type="region of interest" description="Disordered" evidence="4">
    <location>
        <begin position="833"/>
        <end position="854"/>
    </location>
</feature>
<dbReference type="Gene3D" id="2.170.270.10">
    <property type="entry name" value="SET domain"/>
    <property type="match status" value="1"/>
</dbReference>
<dbReference type="Gene3D" id="1.25.40.10">
    <property type="entry name" value="Tetratricopeptide repeat domain"/>
    <property type="match status" value="1"/>
</dbReference>
<evidence type="ECO:0000313" key="7">
    <source>
        <dbReference type="Proteomes" id="UP001150062"/>
    </source>
</evidence>
<feature type="compositionally biased region" description="Basic and acidic residues" evidence="4">
    <location>
        <begin position="129"/>
        <end position="143"/>
    </location>
</feature>
<feature type="compositionally biased region" description="Basic and acidic residues" evidence="4">
    <location>
        <begin position="463"/>
        <end position="495"/>
    </location>
</feature>
<accession>A0ABQ8Y540</accession>
<feature type="region of interest" description="Disordered" evidence="4">
    <location>
        <begin position="439"/>
        <end position="504"/>
    </location>
</feature>
<organism evidence="6 7">
    <name type="scientific">Anaeramoeba flamelloides</name>
    <dbReference type="NCBI Taxonomy" id="1746091"/>
    <lineage>
        <taxon>Eukaryota</taxon>
        <taxon>Metamonada</taxon>
        <taxon>Anaeramoebidae</taxon>
        <taxon>Anaeramoeba</taxon>
    </lineage>
</organism>
<dbReference type="InterPro" id="IPR011990">
    <property type="entry name" value="TPR-like_helical_dom_sf"/>
</dbReference>
<feature type="region of interest" description="Disordered" evidence="4">
    <location>
        <begin position="106"/>
        <end position="143"/>
    </location>
</feature>
<evidence type="ECO:0000256" key="1">
    <source>
        <dbReference type="ARBA" id="ARBA00004127"/>
    </source>
</evidence>
<dbReference type="SMART" id="SM00028">
    <property type="entry name" value="TPR"/>
    <property type="match status" value="2"/>
</dbReference>
<feature type="compositionally biased region" description="Basic and acidic residues" evidence="4">
    <location>
        <begin position="1115"/>
        <end position="1133"/>
    </location>
</feature>
<dbReference type="InterPro" id="IPR019734">
    <property type="entry name" value="TPR_rpt"/>
</dbReference>
<feature type="compositionally biased region" description="Basic and acidic residues" evidence="4">
    <location>
        <begin position="106"/>
        <end position="119"/>
    </location>
</feature>
<gene>
    <name evidence="6" type="ORF">M0813_24852</name>
</gene>
<dbReference type="InterPro" id="IPR046341">
    <property type="entry name" value="SET_dom_sf"/>
</dbReference>
<dbReference type="PROSITE" id="PS50280">
    <property type="entry name" value="SET"/>
    <property type="match status" value="1"/>
</dbReference>
<dbReference type="SUPFAM" id="SSF82199">
    <property type="entry name" value="SET domain"/>
    <property type="match status" value="1"/>
</dbReference>
<dbReference type="PANTHER" id="PTHR45981">
    <property type="entry name" value="LD02310P"/>
    <property type="match status" value="1"/>
</dbReference>